<protein>
    <submittedName>
        <fullName evidence="2">Uncharacterized protein</fullName>
    </submittedName>
</protein>
<evidence type="ECO:0000313" key="2">
    <source>
        <dbReference type="EMBL" id="OJA17753.1"/>
    </source>
</evidence>
<organism evidence="2 3">
    <name type="scientific">Rhizopogon vesiculosus</name>
    <dbReference type="NCBI Taxonomy" id="180088"/>
    <lineage>
        <taxon>Eukaryota</taxon>
        <taxon>Fungi</taxon>
        <taxon>Dikarya</taxon>
        <taxon>Basidiomycota</taxon>
        <taxon>Agaricomycotina</taxon>
        <taxon>Agaricomycetes</taxon>
        <taxon>Agaricomycetidae</taxon>
        <taxon>Boletales</taxon>
        <taxon>Suillineae</taxon>
        <taxon>Rhizopogonaceae</taxon>
        <taxon>Rhizopogon</taxon>
    </lineage>
</organism>
<feature type="compositionally biased region" description="Basic and acidic residues" evidence="1">
    <location>
        <begin position="16"/>
        <end position="30"/>
    </location>
</feature>
<proteinExistence type="predicted"/>
<keyword evidence="3" id="KW-1185">Reference proteome</keyword>
<gene>
    <name evidence="2" type="ORF">AZE42_10887</name>
</gene>
<evidence type="ECO:0000256" key="1">
    <source>
        <dbReference type="SAM" id="MobiDB-lite"/>
    </source>
</evidence>
<feature type="compositionally biased region" description="Acidic residues" evidence="1">
    <location>
        <begin position="59"/>
        <end position="71"/>
    </location>
</feature>
<accession>A0A1J8QWJ7</accession>
<dbReference type="EMBL" id="LVVM01001819">
    <property type="protein sequence ID" value="OJA17753.1"/>
    <property type="molecule type" value="Genomic_DNA"/>
</dbReference>
<comment type="caution">
    <text evidence="2">The sequence shown here is derived from an EMBL/GenBank/DDBJ whole genome shotgun (WGS) entry which is preliminary data.</text>
</comment>
<name>A0A1J8QWJ7_9AGAM</name>
<sequence length="71" mass="8331">MDQTEKALVKHKKRNSQWEKPVRGPLEKPCPKLKNPRKQSAGIIEEDKRDQGEYFDILEVGDDSEYEDDDE</sequence>
<dbReference type="OrthoDB" id="2668279at2759"/>
<evidence type="ECO:0000313" key="3">
    <source>
        <dbReference type="Proteomes" id="UP000183567"/>
    </source>
</evidence>
<feature type="region of interest" description="Disordered" evidence="1">
    <location>
        <begin position="1"/>
        <end position="71"/>
    </location>
</feature>
<dbReference type="AlphaFoldDB" id="A0A1J8QWJ7"/>
<reference evidence="2 3" key="1">
    <citation type="submission" date="2016-03" db="EMBL/GenBank/DDBJ databases">
        <title>Comparative genomics of the ectomycorrhizal sister species Rhizopogon vinicolor and Rhizopogon vesiculosus (Basidiomycota: Boletales) reveals a divergence of the mating type B locus.</title>
        <authorList>
            <person name="Mujic A.B."/>
            <person name="Kuo A."/>
            <person name="Tritt A."/>
            <person name="Lipzen A."/>
            <person name="Chen C."/>
            <person name="Johnson J."/>
            <person name="Sharma A."/>
            <person name="Barry K."/>
            <person name="Grigoriev I.V."/>
            <person name="Spatafora J.W."/>
        </authorList>
    </citation>
    <scope>NUCLEOTIDE SEQUENCE [LARGE SCALE GENOMIC DNA]</scope>
    <source>
        <strain evidence="2 3">AM-OR11-056</strain>
    </source>
</reference>
<dbReference type="Proteomes" id="UP000183567">
    <property type="component" value="Unassembled WGS sequence"/>
</dbReference>